<dbReference type="EMBL" id="JBBWWQ010000013">
    <property type="protein sequence ID" value="KAK8933454.1"/>
    <property type="molecule type" value="Genomic_DNA"/>
</dbReference>
<evidence type="ECO:0000313" key="10">
    <source>
        <dbReference type="Proteomes" id="UP001418222"/>
    </source>
</evidence>
<dbReference type="InterPro" id="IPR008271">
    <property type="entry name" value="Ser/Thr_kinase_AS"/>
</dbReference>
<evidence type="ECO:0000256" key="6">
    <source>
        <dbReference type="PIRSR" id="PIRSR630616-1"/>
    </source>
</evidence>
<dbReference type="Pfam" id="PF00069">
    <property type="entry name" value="Pkinase"/>
    <property type="match status" value="1"/>
</dbReference>
<comment type="caution">
    <text evidence="9">The sequence shown here is derived from an EMBL/GenBank/DDBJ whole genome shotgun (WGS) entry which is preliminary data.</text>
</comment>
<dbReference type="PANTHER" id="PTHR24350">
    <property type="entry name" value="SERINE/THREONINE-PROTEIN KINASE IAL-RELATED"/>
    <property type="match status" value="1"/>
</dbReference>
<dbReference type="GO" id="GO:0005524">
    <property type="term" value="F:ATP binding"/>
    <property type="evidence" value="ECO:0007669"/>
    <property type="project" value="UniProtKB-KW"/>
</dbReference>
<keyword evidence="5" id="KW-0067">ATP-binding</keyword>
<sequence length="140" mass="16369">MKKFQGRRRYLFADCGQDWKSNRFSSLAQLDFVNLLQLMRLVCLIRYVSRIFQHVRDHEYIASIARALIYLHGKHVIHRDLKLQNLLLGQQSVLTTESVEYDAGVDIWSLGVLCYEFLYGVPPFEARKPSATFQRFACIP</sequence>
<keyword evidence="3" id="KW-0547">Nucleotide-binding</keyword>
<dbReference type="InterPro" id="IPR030616">
    <property type="entry name" value="Aur-like"/>
</dbReference>
<gene>
    <name evidence="9" type="primary">AUR2</name>
    <name evidence="9" type="ORF">KSP39_PZI015788</name>
</gene>
<dbReference type="GO" id="GO:0004674">
    <property type="term" value="F:protein serine/threonine kinase activity"/>
    <property type="evidence" value="ECO:0007669"/>
    <property type="project" value="UniProtKB-KW"/>
</dbReference>
<evidence type="ECO:0000256" key="3">
    <source>
        <dbReference type="ARBA" id="ARBA00022741"/>
    </source>
</evidence>
<evidence type="ECO:0000256" key="4">
    <source>
        <dbReference type="ARBA" id="ARBA00022777"/>
    </source>
</evidence>
<dbReference type="SMART" id="SM00220">
    <property type="entry name" value="S_TKc"/>
    <property type="match status" value="1"/>
</dbReference>
<name>A0AAP0G1H9_9ASPA</name>
<dbReference type="SUPFAM" id="SSF56112">
    <property type="entry name" value="Protein kinase-like (PK-like)"/>
    <property type="match status" value="1"/>
</dbReference>
<proteinExistence type="predicted"/>
<keyword evidence="1" id="KW-0723">Serine/threonine-protein kinase</keyword>
<keyword evidence="4 9" id="KW-0418">Kinase</keyword>
<dbReference type="PROSITE" id="PS50011">
    <property type="entry name" value="PROTEIN_KINASE_DOM"/>
    <property type="match status" value="1"/>
</dbReference>
<accession>A0AAP0G1H9</accession>
<organism evidence="9 10">
    <name type="scientific">Platanthera zijinensis</name>
    <dbReference type="NCBI Taxonomy" id="2320716"/>
    <lineage>
        <taxon>Eukaryota</taxon>
        <taxon>Viridiplantae</taxon>
        <taxon>Streptophyta</taxon>
        <taxon>Embryophyta</taxon>
        <taxon>Tracheophyta</taxon>
        <taxon>Spermatophyta</taxon>
        <taxon>Magnoliopsida</taxon>
        <taxon>Liliopsida</taxon>
        <taxon>Asparagales</taxon>
        <taxon>Orchidaceae</taxon>
        <taxon>Orchidoideae</taxon>
        <taxon>Orchideae</taxon>
        <taxon>Orchidinae</taxon>
        <taxon>Platanthera</taxon>
    </lineage>
</organism>
<keyword evidence="2" id="KW-0808">Transferase</keyword>
<reference evidence="9 10" key="1">
    <citation type="journal article" date="2022" name="Nat. Plants">
        <title>Genomes of leafy and leafless Platanthera orchids illuminate the evolution of mycoheterotrophy.</title>
        <authorList>
            <person name="Li M.H."/>
            <person name="Liu K.W."/>
            <person name="Li Z."/>
            <person name="Lu H.C."/>
            <person name="Ye Q.L."/>
            <person name="Zhang D."/>
            <person name="Wang J.Y."/>
            <person name="Li Y.F."/>
            <person name="Zhong Z.M."/>
            <person name="Liu X."/>
            <person name="Yu X."/>
            <person name="Liu D.K."/>
            <person name="Tu X.D."/>
            <person name="Liu B."/>
            <person name="Hao Y."/>
            <person name="Liao X.Y."/>
            <person name="Jiang Y.T."/>
            <person name="Sun W.H."/>
            <person name="Chen J."/>
            <person name="Chen Y.Q."/>
            <person name="Ai Y."/>
            <person name="Zhai J.W."/>
            <person name="Wu S.S."/>
            <person name="Zhou Z."/>
            <person name="Hsiao Y.Y."/>
            <person name="Wu W.L."/>
            <person name="Chen Y.Y."/>
            <person name="Lin Y.F."/>
            <person name="Hsu J.L."/>
            <person name="Li C.Y."/>
            <person name="Wang Z.W."/>
            <person name="Zhao X."/>
            <person name="Zhong W.Y."/>
            <person name="Ma X.K."/>
            <person name="Ma L."/>
            <person name="Huang J."/>
            <person name="Chen G.Z."/>
            <person name="Huang M.Z."/>
            <person name="Huang L."/>
            <person name="Peng D.H."/>
            <person name="Luo Y.B."/>
            <person name="Zou S.Q."/>
            <person name="Chen S.P."/>
            <person name="Lan S."/>
            <person name="Tsai W.C."/>
            <person name="Van de Peer Y."/>
            <person name="Liu Z.J."/>
        </authorList>
    </citation>
    <scope>NUCLEOTIDE SEQUENCE [LARGE SCALE GENOMIC DNA]</scope>
    <source>
        <strain evidence="9">Lor287</strain>
    </source>
</reference>
<feature type="cross-link" description="Glycyl lysine isopeptide (Lys-Gly) (interchain with G-Cter in SUMO2)" evidence="7">
    <location>
        <position position="82"/>
    </location>
</feature>
<protein>
    <submittedName>
        <fullName evidence="9">Serine/threonine-protein kinase Aurora-2</fullName>
    </submittedName>
</protein>
<evidence type="ECO:0000313" key="9">
    <source>
        <dbReference type="EMBL" id="KAK8933454.1"/>
    </source>
</evidence>
<dbReference type="Gene3D" id="1.10.510.10">
    <property type="entry name" value="Transferase(Phosphotransferase) domain 1"/>
    <property type="match status" value="2"/>
</dbReference>
<evidence type="ECO:0000259" key="8">
    <source>
        <dbReference type="PROSITE" id="PS50011"/>
    </source>
</evidence>
<dbReference type="PROSITE" id="PS00108">
    <property type="entry name" value="PROTEIN_KINASE_ST"/>
    <property type="match status" value="1"/>
</dbReference>
<evidence type="ECO:0000256" key="2">
    <source>
        <dbReference type="ARBA" id="ARBA00022679"/>
    </source>
</evidence>
<dbReference type="InterPro" id="IPR011009">
    <property type="entry name" value="Kinase-like_dom_sf"/>
</dbReference>
<keyword evidence="10" id="KW-1185">Reference proteome</keyword>
<dbReference type="AlphaFoldDB" id="A0AAP0G1H9"/>
<dbReference type="InterPro" id="IPR000719">
    <property type="entry name" value="Prot_kinase_dom"/>
</dbReference>
<dbReference type="Proteomes" id="UP001418222">
    <property type="component" value="Unassembled WGS sequence"/>
</dbReference>
<evidence type="ECO:0000256" key="1">
    <source>
        <dbReference type="ARBA" id="ARBA00022527"/>
    </source>
</evidence>
<feature type="active site" description="Proton acceptor" evidence="6">
    <location>
        <position position="80"/>
    </location>
</feature>
<evidence type="ECO:0000256" key="5">
    <source>
        <dbReference type="ARBA" id="ARBA00022840"/>
    </source>
</evidence>
<feature type="domain" description="Protein kinase" evidence="8">
    <location>
        <begin position="1"/>
        <end position="140"/>
    </location>
</feature>
<evidence type="ECO:0000256" key="7">
    <source>
        <dbReference type="PIRSR" id="PIRSR630616-3"/>
    </source>
</evidence>